<name>L0P9E0_PNEJI</name>
<reference evidence="3 4" key="1">
    <citation type="journal article" date="2012" name="MBio">
        <title>De novo assembly of the Pneumocystis jirovecii genome from a single bronchoalveolar lavage fluid specimen from a patient.</title>
        <authorList>
            <person name="Cisse O.H."/>
            <person name="Pagni M."/>
            <person name="Hauser P.M."/>
        </authorList>
    </citation>
    <scope>NUCLEOTIDE SEQUENCE [LARGE SCALE GENOMIC DNA]</scope>
    <source>
        <strain evidence="3 4">SE8</strain>
    </source>
</reference>
<dbReference type="GO" id="GO:0019901">
    <property type="term" value="F:protein kinase binding"/>
    <property type="evidence" value="ECO:0007669"/>
    <property type="project" value="InterPro"/>
</dbReference>
<evidence type="ECO:0000259" key="2">
    <source>
        <dbReference type="Pfam" id="PF06991"/>
    </source>
</evidence>
<dbReference type="AlphaFoldDB" id="L0P9E0"/>
<protein>
    <recommendedName>
        <fullName evidence="2">Micro-fibrillar-associated protein 1 C-terminal domain-containing protein</fullName>
    </recommendedName>
</protein>
<dbReference type="InterPro" id="IPR009730">
    <property type="entry name" value="MFAP1_C"/>
</dbReference>
<dbReference type="InterPro" id="IPR013922">
    <property type="entry name" value="Cyclin_PHO80-like"/>
</dbReference>
<proteinExistence type="predicted"/>
<dbReference type="VEuPathDB" id="FungiDB:PNEJI1_002644"/>
<dbReference type="InParanoid" id="L0P9E0"/>
<feature type="non-terminal residue" evidence="3">
    <location>
        <position position="541"/>
    </location>
</feature>
<feature type="coiled-coil region" evidence="1">
    <location>
        <begin position="429"/>
        <end position="472"/>
    </location>
</feature>
<dbReference type="CDD" id="cd20557">
    <property type="entry name" value="CYCLIN_ScPCL1-like"/>
    <property type="match status" value="1"/>
</dbReference>
<sequence length="541" mass="64258">MPPLVTLKSEEDWQRLNVLPGMRKPRQIPLCRHHPYIVGKPLVKLKQNFLDDKDKNLLSQYVVSPFLSSILESHAPEFVAQIVCLIWFETNITISSVISRAQRLNMLSPGSFPKAEFLAWNRDVLSTINVSKNVIFLALLFIYRLKERNPTIRGKPGSEYRLLTIALILGNKFLDDNTYTNKTWSEITGIFVKEIHVMEAEFLTNIHYSLLVSKTQWEEWQIILERLWIYCMGLMKSQCSLLNPPLSVPLNPALTYTNSSHSFRFMFAASTQITSLIPHVCMKESPVELKHMDHISNKFSVPSNPLMRYVYNDFFMLYNDLFLEVTEYETEEIEKSEDDLPKIRLKPIFVPKYEREKYVGMDHFEFEKQKIVEEEKRKEETRILLEEEIRKDEYKHSSDYDDGVDVDDTDDLCPESERAAWKLRELCRIKREKMFFEEKEREREEIERRRNMDEEERLKEDLSRVKELKENQPKSKMRFLQKWYHRGAFYQDEEILKRDYSVPVMDEISDKTLLPNTMQVRGDKFGKRGQTRYTHLVDQDT</sequence>
<dbReference type="PANTHER" id="PTHR15327">
    <property type="entry name" value="MICROFIBRIL-ASSOCIATED PROTEIN"/>
    <property type="match status" value="1"/>
</dbReference>
<feature type="domain" description="Micro-fibrillar-associated protein 1 C-terminal" evidence="2">
    <location>
        <begin position="336"/>
        <end position="541"/>
    </location>
</feature>
<dbReference type="Pfam" id="PF06991">
    <property type="entry name" value="MFAP1"/>
    <property type="match status" value="1"/>
</dbReference>
<evidence type="ECO:0000313" key="4">
    <source>
        <dbReference type="Proteomes" id="UP000010422"/>
    </source>
</evidence>
<dbReference type="EMBL" id="CAKM01000148">
    <property type="protein sequence ID" value="CCJ29006.1"/>
    <property type="molecule type" value="Genomic_DNA"/>
</dbReference>
<comment type="caution">
    <text evidence="3">The sequence shown here is derived from an EMBL/GenBank/DDBJ whole genome shotgun (WGS) entry which is preliminary data.</text>
</comment>
<accession>L0P9E0</accession>
<dbReference type="Pfam" id="PF08613">
    <property type="entry name" value="Cyclin"/>
    <property type="match status" value="1"/>
</dbReference>
<keyword evidence="1" id="KW-0175">Coiled coil</keyword>
<dbReference type="Gene3D" id="1.10.472.10">
    <property type="entry name" value="Cyclin-like"/>
    <property type="match status" value="1"/>
</dbReference>
<dbReference type="InterPro" id="IPR033194">
    <property type="entry name" value="MFAP1"/>
</dbReference>
<gene>
    <name evidence="3" type="ORF">PNEJI1_002644</name>
</gene>
<organism evidence="4">
    <name type="scientific">Pneumocystis jirovecii</name>
    <name type="common">Human pneumocystis pneumonia agent</name>
    <dbReference type="NCBI Taxonomy" id="42068"/>
    <lineage>
        <taxon>Eukaryota</taxon>
        <taxon>Fungi</taxon>
        <taxon>Dikarya</taxon>
        <taxon>Ascomycota</taxon>
        <taxon>Taphrinomycotina</taxon>
        <taxon>Pneumocystomycetes</taxon>
        <taxon>Pneumocystaceae</taxon>
        <taxon>Pneumocystis</taxon>
    </lineage>
</organism>
<dbReference type="Proteomes" id="UP000010422">
    <property type="component" value="Unassembled WGS sequence"/>
</dbReference>
<evidence type="ECO:0000313" key="3">
    <source>
        <dbReference type="EMBL" id="CCJ29006.1"/>
    </source>
</evidence>
<evidence type="ECO:0000256" key="1">
    <source>
        <dbReference type="SAM" id="Coils"/>
    </source>
</evidence>
<dbReference type="STRING" id="1209962.L0P9E0"/>